<sequence>MGPIHLLHSYVVKPGPGGDGEEALSGLRWSNDDQILDDKWFQESKKKDTKGDSAHLEGINWKVIVVKSHMINAFCLSGGNIVYYYGLLAYFKSDAEVATIMAPEFGHAVARHTIEGITKGLGFVIIQLVLYHFSMPDFVNKMSPYFMPLPHSRKMEIEADYIGLLLLASVGYDPQMAPKVFEKLVKLEPSKHMILNDYLTTHPSGEKRARLLSQANVMEEALRIYREVQYWSLH</sequence>
<comment type="similarity">
    <text evidence="6">Belongs to the peptidase M48 family.</text>
</comment>
<evidence type="ECO:0000256" key="6">
    <source>
        <dbReference type="RuleBase" id="RU003983"/>
    </source>
</evidence>
<dbReference type="Pfam" id="PF01435">
    <property type="entry name" value="Peptidase_M48"/>
    <property type="match status" value="1"/>
</dbReference>
<dbReference type="GeneID" id="108807704"/>
<proteinExistence type="inferred from homology"/>
<dbReference type="InterPro" id="IPR051156">
    <property type="entry name" value="Mito/Outer_Membr_Metalloprot"/>
</dbReference>
<dbReference type="GO" id="GO:0004222">
    <property type="term" value="F:metalloendopeptidase activity"/>
    <property type="evidence" value="ECO:0007669"/>
    <property type="project" value="InterPro"/>
</dbReference>
<dbReference type="KEGG" id="rsz:108807704"/>
<keyword evidence="1 6" id="KW-0645">Protease</keyword>
<keyword evidence="4 6" id="KW-0862">Zinc</keyword>
<dbReference type="Proteomes" id="UP000504610">
    <property type="component" value="Chromosome 6"/>
</dbReference>
<accession>A0A6J0JIJ6</accession>
<evidence type="ECO:0000256" key="3">
    <source>
        <dbReference type="ARBA" id="ARBA00022801"/>
    </source>
</evidence>
<keyword evidence="2" id="KW-0479">Metal-binding</keyword>
<organism evidence="8 9">
    <name type="scientific">Raphanus sativus</name>
    <name type="common">Radish</name>
    <name type="synonym">Raphanus raphanistrum var. sativus</name>
    <dbReference type="NCBI Taxonomy" id="3726"/>
    <lineage>
        <taxon>Eukaryota</taxon>
        <taxon>Viridiplantae</taxon>
        <taxon>Streptophyta</taxon>
        <taxon>Embryophyta</taxon>
        <taxon>Tracheophyta</taxon>
        <taxon>Spermatophyta</taxon>
        <taxon>Magnoliopsida</taxon>
        <taxon>eudicotyledons</taxon>
        <taxon>Gunneridae</taxon>
        <taxon>Pentapetalae</taxon>
        <taxon>rosids</taxon>
        <taxon>malvids</taxon>
        <taxon>Brassicales</taxon>
        <taxon>Brassicaceae</taxon>
        <taxon>Brassiceae</taxon>
        <taxon>Raphanus</taxon>
    </lineage>
</organism>
<feature type="domain" description="Peptidase M48" evidence="7">
    <location>
        <begin position="43"/>
        <end position="214"/>
    </location>
</feature>
<dbReference type="GO" id="GO:0016020">
    <property type="term" value="C:membrane"/>
    <property type="evidence" value="ECO:0007669"/>
    <property type="project" value="TreeGrafter"/>
</dbReference>
<dbReference type="AlphaFoldDB" id="A0A6J0JIJ6"/>
<dbReference type="PANTHER" id="PTHR22726:SF1">
    <property type="entry name" value="METALLOENDOPEPTIDASE OMA1, MITOCHONDRIAL"/>
    <property type="match status" value="1"/>
</dbReference>
<dbReference type="PANTHER" id="PTHR22726">
    <property type="entry name" value="METALLOENDOPEPTIDASE OMA1"/>
    <property type="match status" value="1"/>
</dbReference>
<comment type="cofactor">
    <cofactor evidence="6">
        <name>Zn(2+)</name>
        <dbReference type="ChEBI" id="CHEBI:29105"/>
    </cofactor>
    <text evidence="6">Binds 1 zinc ion per subunit.</text>
</comment>
<dbReference type="GO" id="GO:0051603">
    <property type="term" value="P:proteolysis involved in protein catabolic process"/>
    <property type="evidence" value="ECO:0007669"/>
    <property type="project" value="TreeGrafter"/>
</dbReference>
<reference evidence="8" key="1">
    <citation type="journal article" date="2019" name="Database">
        <title>The radish genome database (RadishGD): an integrated information resource for radish genomics.</title>
        <authorList>
            <person name="Yu H.J."/>
            <person name="Baek S."/>
            <person name="Lee Y.J."/>
            <person name="Cho A."/>
            <person name="Mun J.H."/>
        </authorList>
    </citation>
    <scope>NUCLEOTIDE SEQUENCE [LARGE SCALE GENOMIC DNA]</scope>
    <source>
        <strain evidence="8">cv. WK10039</strain>
    </source>
</reference>
<reference evidence="9" key="2">
    <citation type="submission" date="2025-08" db="UniProtKB">
        <authorList>
            <consortium name="RefSeq"/>
        </authorList>
    </citation>
    <scope>IDENTIFICATION</scope>
    <source>
        <tissue evidence="9">Leaf</tissue>
    </source>
</reference>
<keyword evidence="3 6" id="KW-0378">Hydrolase</keyword>
<dbReference type="GO" id="GO:0046872">
    <property type="term" value="F:metal ion binding"/>
    <property type="evidence" value="ECO:0007669"/>
    <property type="project" value="UniProtKB-KW"/>
</dbReference>
<keyword evidence="5 6" id="KW-0482">Metalloprotease</keyword>
<evidence type="ECO:0000313" key="8">
    <source>
        <dbReference type="Proteomes" id="UP000504610"/>
    </source>
</evidence>
<evidence type="ECO:0000256" key="5">
    <source>
        <dbReference type="ARBA" id="ARBA00023049"/>
    </source>
</evidence>
<keyword evidence="8" id="KW-1185">Reference proteome</keyword>
<dbReference type="InterPro" id="IPR001915">
    <property type="entry name" value="Peptidase_M48"/>
</dbReference>
<dbReference type="Gene3D" id="3.30.2010.10">
    <property type="entry name" value="Metalloproteases ('zincins'), catalytic domain"/>
    <property type="match status" value="1"/>
</dbReference>
<evidence type="ECO:0000259" key="7">
    <source>
        <dbReference type="Pfam" id="PF01435"/>
    </source>
</evidence>
<dbReference type="CDD" id="cd07331">
    <property type="entry name" value="M48C_Oma1_like"/>
    <property type="match status" value="1"/>
</dbReference>
<evidence type="ECO:0000313" key="9">
    <source>
        <dbReference type="RefSeq" id="XP_018435458.1"/>
    </source>
</evidence>
<dbReference type="OrthoDB" id="7464992at2759"/>
<gene>
    <name evidence="9" type="primary">LOC108807704</name>
</gene>
<evidence type="ECO:0000256" key="1">
    <source>
        <dbReference type="ARBA" id="ARBA00022670"/>
    </source>
</evidence>
<evidence type="ECO:0000256" key="2">
    <source>
        <dbReference type="ARBA" id="ARBA00022723"/>
    </source>
</evidence>
<name>A0A6J0JIJ6_RAPSA</name>
<evidence type="ECO:0000256" key="4">
    <source>
        <dbReference type="ARBA" id="ARBA00022833"/>
    </source>
</evidence>
<dbReference type="RefSeq" id="XP_018435458.1">
    <property type="nucleotide sequence ID" value="XM_018579956.1"/>
</dbReference>
<protein>
    <submittedName>
        <fullName evidence="9">Mitochondrial metalloendopeptidase OMA1-like</fullName>
    </submittedName>
</protein>